<reference evidence="1 2" key="1">
    <citation type="submission" date="2017-02" db="EMBL/GenBank/DDBJ databases">
        <authorList>
            <person name="Peterson S.W."/>
        </authorList>
    </citation>
    <scope>NUCLEOTIDE SEQUENCE [LARGE SCALE GENOMIC DNA]</scope>
    <source>
        <strain evidence="1 2">ATCC 17233</strain>
    </source>
</reference>
<dbReference type="SUPFAM" id="SSF56784">
    <property type="entry name" value="HAD-like"/>
    <property type="match status" value="1"/>
</dbReference>
<dbReference type="InterPro" id="IPR036412">
    <property type="entry name" value="HAD-like_sf"/>
</dbReference>
<organism evidence="1 2">
    <name type="scientific">Eubacterium ruminantium</name>
    <dbReference type="NCBI Taxonomy" id="42322"/>
    <lineage>
        <taxon>Bacteria</taxon>
        <taxon>Bacillati</taxon>
        <taxon>Bacillota</taxon>
        <taxon>Clostridia</taxon>
        <taxon>Eubacteriales</taxon>
        <taxon>Eubacteriaceae</taxon>
        <taxon>Eubacterium</taxon>
    </lineage>
</organism>
<dbReference type="SFLD" id="SFLDG01144">
    <property type="entry name" value="C2.B.4:_PGP_Like"/>
    <property type="match status" value="1"/>
</dbReference>
<dbReference type="OrthoDB" id="9814970at2"/>
<dbReference type="InterPro" id="IPR000150">
    <property type="entry name" value="Cof"/>
</dbReference>
<proteinExistence type="predicted"/>
<dbReference type="GO" id="GO:0000287">
    <property type="term" value="F:magnesium ion binding"/>
    <property type="evidence" value="ECO:0007669"/>
    <property type="project" value="TreeGrafter"/>
</dbReference>
<dbReference type="RefSeq" id="WP_078788098.1">
    <property type="nucleotide sequence ID" value="NZ_CACZYW010000006.1"/>
</dbReference>
<dbReference type="GO" id="GO:0016791">
    <property type="term" value="F:phosphatase activity"/>
    <property type="evidence" value="ECO:0007669"/>
    <property type="project" value="TreeGrafter"/>
</dbReference>
<evidence type="ECO:0000313" key="1">
    <source>
        <dbReference type="EMBL" id="SKA00057.1"/>
    </source>
</evidence>
<gene>
    <name evidence="1" type="ORF">SAMN02745110_02307</name>
</gene>
<dbReference type="EMBL" id="FUXA01000017">
    <property type="protein sequence ID" value="SKA00057.1"/>
    <property type="molecule type" value="Genomic_DNA"/>
</dbReference>
<protein>
    <submittedName>
        <fullName evidence="1">Uncharacterized protein</fullName>
    </submittedName>
</protein>
<name>A0A1T4Q8U1_9FIRM</name>
<dbReference type="InterPro" id="IPR006379">
    <property type="entry name" value="HAD-SF_hydro_IIB"/>
</dbReference>
<dbReference type="NCBIfam" id="TIGR01484">
    <property type="entry name" value="HAD-SF-IIB"/>
    <property type="match status" value="1"/>
</dbReference>
<dbReference type="Pfam" id="PF08282">
    <property type="entry name" value="Hydrolase_3"/>
    <property type="match status" value="1"/>
</dbReference>
<dbReference type="SFLD" id="SFLDS00003">
    <property type="entry name" value="Haloacid_Dehalogenase"/>
    <property type="match status" value="1"/>
</dbReference>
<dbReference type="PANTHER" id="PTHR10000">
    <property type="entry name" value="PHOSPHOSERINE PHOSPHATASE"/>
    <property type="match status" value="1"/>
</dbReference>
<dbReference type="InterPro" id="IPR023214">
    <property type="entry name" value="HAD_sf"/>
</dbReference>
<dbReference type="Gene3D" id="3.30.1240.10">
    <property type="match status" value="1"/>
</dbReference>
<accession>A0A1T4Q8U1</accession>
<dbReference type="Gene3D" id="3.40.50.1000">
    <property type="entry name" value="HAD superfamily/HAD-like"/>
    <property type="match status" value="1"/>
</dbReference>
<dbReference type="NCBIfam" id="TIGR00099">
    <property type="entry name" value="Cof-subfamily"/>
    <property type="match status" value="1"/>
</dbReference>
<dbReference type="SFLD" id="SFLDG01140">
    <property type="entry name" value="C2.B:_Phosphomannomutase_and_P"/>
    <property type="match status" value="1"/>
</dbReference>
<sequence length="266" mass="30552">MIKLIVSDIDGTLVPDGTDQIDPEMFTLIKRMKEYGIKFAGASGRQYVSMRKLFAPVRDDIYYITDNGSILRDKNKVYSMNVIERDVLFELIRDVKKLDNCDIMLCGLDTAYCEDKSEMFLWMRDSYKYNIKVLGDFERYLEDDIVKLSIYKKDTVEQEVMEWFYPKWKDRFVIASAGTMWMDIVNPGADKGSALKILMKELGLKKEEVMAFGDNINDLGLLQAAGESYAIGSAREEVKNAAKHIAPPLSEYGETIAIREFLDKNF</sequence>
<dbReference type="GO" id="GO:0005829">
    <property type="term" value="C:cytosol"/>
    <property type="evidence" value="ECO:0007669"/>
    <property type="project" value="TreeGrafter"/>
</dbReference>
<dbReference type="PANTHER" id="PTHR10000:SF53">
    <property type="entry name" value="5-AMINO-6-(5-PHOSPHO-D-RIBITYLAMINO)URACIL PHOSPHATASE YBJI-RELATED"/>
    <property type="match status" value="1"/>
</dbReference>
<keyword evidence="2" id="KW-1185">Reference proteome</keyword>
<dbReference type="AlphaFoldDB" id="A0A1T4Q8U1"/>
<dbReference type="Proteomes" id="UP000189857">
    <property type="component" value="Unassembled WGS sequence"/>
</dbReference>
<evidence type="ECO:0000313" key="2">
    <source>
        <dbReference type="Proteomes" id="UP000189857"/>
    </source>
</evidence>